<organism evidence="21 22">
    <name type="scientific">Polyplax serrata</name>
    <name type="common">Common mouse louse</name>
    <dbReference type="NCBI Taxonomy" id="468196"/>
    <lineage>
        <taxon>Eukaryota</taxon>
        <taxon>Metazoa</taxon>
        <taxon>Ecdysozoa</taxon>
        <taxon>Arthropoda</taxon>
        <taxon>Hexapoda</taxon>
        <taxon>Insecta</taxon>
        <taxon>Pterygota</taxon>
        <taxon>Neoptera</taxon>
        <taxon>Paraneoptera</taxon>
        <taxon>Psocodea</taxon>
        <taxon>Troctomorpha</taxon>
        <taxon>Phthiraptera</taxon>
        <taxon>Anoplura</taxon>
        <taxon>Polyplacidae</taxon>
        <taxon>Polyplax</taxon>
    </lineage>
</organism>
<proteinExistence type="inferred from homology"/>
<evidence type="ECO:0000256" key="3">
    <source>
        <dbReference type="ARBA" id="ARBA00004922"/>
    </source>
</evidence>
<dbReference type="AlphaFoldDB" id="A0AAN8XSF7"/>
<evidence type="ECO:0000256" key="18">
    <source>
        <dbReference type="ARBA" id="ARBA00032181"/>
    </source>
</evidence>
<evidence type="ECO:0000256" key="9">
    <source>
        <dbReference type="ARBA" id="ARBA00022723"/>
    </source>
</evidence>
<dbReference type="PANTHER" id="PTHR46420">
    <property type="entry name" value="BETA-1,4-GLUCURONYLTRANSFERASE 1"/>
    <property type="match status" value="1"/>
</dbReference>
<dbReference type="GO" id="GO:0046872">
    <property type="term" value="F:metal ion binding"/>
    <property type="evidence" value="ECO:0007669"/>
    <property type="project" value="UniProtKB-KW"/>
</dbReference>
<keyword evidence="9" id="KW-0479">Metal-binding</keyword>
<dbReference type="GO" id="GO:0015020">
    <property type="term" value="F:glucuronosyltransferase activity"/>
    <property type="evidence" value="ECO:0007669"/>
    <property type="project" value="InterPro"/>
</dbReference>
<evidence type="ECO:0000256" key="13">
    <source>
        <dbReference type="ARBA" id="ARBA00023136"/>
    </source>
</evidence>
<dbReference type="InterPro" id="IPR043189">
    <property type="entry name" value="B4GAT1"/>
</dbReference>
<dbReference type="GO" id="GO:0000139">
    <property type="term" value="C:Golgi membrane"/>
    <property type="evidence" value="ECO:0007669"/>
    <property type="project" value="UniProtKB-SubCell"/>
</dbReference>
<evidence type="ECO:0000256" key="6">
    <source>
        <dbReference type="ARBA" id="ARBA00022676"/>
    </source>
</evidence>
<evidence type="ECO:0000256" key="1">
    <source>
        <dbReference type="ARBA" id="ARBA00001936"/>
    </source>
</evidence>
<keyword evidence="8" id="KW-0812">Transmembrane</keyword>
<comment type="subcellular location">
    <subcellularLocation>
        <location evidence="2">Golgi apparatus membrane</location>
        <topology evidence="2">Single-pass type II membrane protein</topology>
    </subcellularLocation>
</comment>
<evidence type="ECO:0000256" key="14">
    <source>
        <dbReference type="ARBA" id="ARBA00023180"/>
    </source>
</evidence>
<evidence type="ECO:0000313" key="22">
    <source>
        <dbReference type="Proteomes" id="UP001372834"/>
    </source>
</evidence>
<evidence type="ECO:0000256" key="19">
    <source>
        <dbReference type="ARBA" id="ARBA00033291"/>
    </source>
</evidence>
<evidence type="ECO:0000256" key="10">
    <source>
        <dbReference type="ARBA" id="ARBA00022968"/>
    </source>
</evidence>
<evidence type="ECO:0000256" key="11">
    <source>
        <dbReference type="ARBA" id="ARBA00022989"/>
    </source>
</evidence>
<keyword evidence="15" id="KW-0464">Manganese</keyword>
<evidence type="ECO:0000256" key="12">
    <source>
        <dbReference type="ARBA" id="ARBA00023034"/>
    </source>
</evidence>
<dbReference type="Pfam" id="PF13896">
    <property type="entry name" value="Glyco_transf_49"/>
    <property type="match status" value="1"/>
</dbReference>
<dbReference type="PANTHER" id="PTHR46420:SF1">
    <property type="entry name" value="BETA-1,4-GLUCURONYLTRANSFERASE 1"/>
    <property type="match status" value="1"/>
</dbReference>
<keyword evidence="6" id="KW-0328">Glycosyltransferase</keyword>
<keyword evidence="7" id="KW-0808">Transferase</keyword>
<comment type="pathway">
    <text evidence="3">Protein modification; protein glycosylation.</text>
</comment>
<reference evidence="21 22" key="1">
    <citation type="submission" date="2023-10" db="EMBL/GenBank/DDBJ databases">
        <title>Genomes of two closely related lineages of the louse Polyplax serrata with different host specificities.</title>
        <authorList>
            <person name="Martinu J."/>
            <person name="Tarabai H."/>
            <person name="Stefka J."/>
            <person name="Hypsa V."/>
        </authorList>
    </citation>
    <scope>NUCLEOTIDE SEQUENCE [LARGE SCALE GENOMIC DNA]</scope>
    <source>
        <strain evidence="21">HR10_N</strain>
    </source>
</reference>
<comment type="catalytic activity">
    <reaction evidence="20">
        <text>3-O-[beta-D-Xyl-(1-&gt;4)-Rib-ol-P-Rib-ol-P-3-beta-D-GalNAc-(1-&gt;3)-beta-D-GlcNAc-(1-&gt;4)-(O-6-P-alpha-D-Man)]-Thr-[protein] + UDP-alpha-D-glucuronate = 3-O-[beta-D-GlcA-(1-&gt;3)-beta-D-Xyl-(1-&gt;4)-Rib-ol-P-Rib-ol-P-3-beta-D-GalNAc-(1-&gt;3)-beta-D-GlcNAc-(1-&gt;4)-(O-6-P-alpha-D-Man)]-Thr-[protein] + UDP + H(+)</text>
        <dbReference type="Rhea" id="RHEA:46860"/>
        <dbReference type="Rhea" id="RHEA-COMP:15023"/>
        <dbReference type="Rhea" id="RHEA-COMP:17482"/>
        <dbReference type="ChEBI" id="CHEBI:15378"/>
        <dbReference type="ChEBI" id="CHEBI:58052"/>
        <dbReference type="ChEBI" id="CHEBI:58223"/>
        <dbReference type="ChEBI" id="CHEBI:142405"/>
        <dbReference type="ChEBI" id="CHEBI:177336"/>
    </reaction>
</comment>
<evidence type="ECO:0000256" key="8">
    <source>
        <dbReference type="ARBA" id="ARBA00022692"/>
    </source>
</evidence>
<evidence type="ECO:0000256" key="16">
    <source>
        <dbReference type="ARBA" id="ARBA00030723"/>
    </source>
</evidence>
<keyword evidence="11" id="KW-1133">Transmembrane helix</keyword>
<comment type="caution">
    <text evidence="21">The sequence shown here is derived from an EMBL/GenBank/DDBJ whole genome shotgun (WGS) entry which is preliminary data.</text>
</comment>
<comment type="similarity">
    <text evidence="4">Belongs to the glycosyltransferase 49 family.</text>
</comment>
<evidence type="ECO:0000256" key="4">
    <source>
        <dbReference type="ARBA" id="ARBA00008539"/>
    </source>
</evidence>
<evidence type="ECO:0000313" key="21">
    <source>
        <dbReference type="EMBL" id="KAK6645341.1"/>
    </source>
</evidence>
<dbReference type="GO" id="GO:0035269">
    <property type="term" value="P:protein O-linked glycosylation via mannose"/>
    <property type="evidence" value="ECO:0007669"/>
    <property type="project" value="TreeGrafter"/>
</dbReference>
<evidence type="ECO:0000256" key="17">
    <source>
        <dbReference type="ARBA" id="ARBA00032175"/>
    </source>
</evidence>
<name>A0AAN8XSF7_POLSC</name>
<sequence length="356" mass="41633">MYTKLAARLNRETNTDSTSQYKILHLKKFGSVFKESDITLVSQCSFNHVHLIQKLSDVWKGPVSVSIFTEIENIEKIVWDLAKIINCMKNDNLQLYLVVPYQDVYIKNYTQRSNIAHNSIKPVSCYFSENSSTETNYNGTSPYPINLLRNVAKGGSLTDYILVIDIDMVPNLNLRTNFLNFSKKLKPSPNNEKSVFIVPVFESDGSANVPRNKTELIEQIKEKKCRPFYYLPCRNCQKATLYNKWLLSDQISDSRILYEVKWKHPWEPFFIANRNVPNFDERFKQYGMNRVSQICELHVAGYRFYVLDNVFLVHRGFKTIGGFHGTKNEEMDANRKVYVQFKEELKFKYPNSKERC</sequence>
<accession>A0AAN8XSF7</accession>
<dbReference type="EMBL" id="JAWJWE010000001">
    <property type="protein sequence ID" value="KAK6645341.1"/>
    <property type="molecule type" value="Genomic_DNA"/>
</dbReference>
<gene>
    <name evidence="21" type="ORF">RUM43_001617</name>
</gene>
<protein>
    <recommendedName>
        <fullName evidence="5">Beta-1,4-glucuronyltransferase 1</fullName>
    </recommendedName>
    <alternativeName>
        <fullName evidence="16">I-beta-1,3-N-acetylglucosaminyltransferase</fullName>
    </alternativeName>
    <alternativeName>
        <fullName evidence="19">N-acetyllactosaminide beta-1,3-N-acetylglucosaminyltransferase</fullName>
    </alternativeName>
    <alternativeName>
        <fullName evidence="17">Poly-N-acetyllactosamine extension enzyme</fullName>
    </alternativeName>
    <alternativeName>
        <fullName evidence="18">UDP-GlcNAc:betaGal beta-1,3-N-acetylglucosaminyltransferase 1</fullName>
    </alternativeName>
</protein>
<keyword evidence="12" id="KW-0333">Golgi apparatus</keyword>
<evidence type="ECO:0000256" key="15">
    <source>
        <dbReference type="ARBA" id="ARBA00023211"/>
    </source>
</evidence>
<keyword evidence="10" id="KW-0735">Signal-anchor</keyword>
<evidence type="ECO:0000256" key="5">
    <source>
        <dbReference type="ARBA" id="ARBA00017962"/>
    </source>
</evidence>
<dbReference type="Proteomes" id="UP001372834">
    <property type="component" value="Unassembled WGS sequence"/>
</dbReference>
<keyword evidence="14" id="KW-0325">Glycoprotein</keyword>
<keyword evidence="13" id="KW-0472">Membrane</keyword>
<evidence type="ECO:0000256" key="20">
    <source>
        <dbReference type="ARBA" id="ARBA00047852"/>
    </source>
</evidence>
<evidence type="ECO:0000256" key="2">
    <source>
        <dbReference type="ARBA" id="ARBA00004323"/>
    </source>
</evidence>
<comment type="cofactor">
    <cofactor evidence="1">
        <name>Mn(2+)</name>
        <dbReference type="ChEBI" id="CHEBI:29035"/>
    </cofactor>
</comment>
<evidence type="ECO:0000256" key="7">
    <source>
        <dbReference type="ARBA" id="ARBA00022679"/>
    </source>
</evidence>